<keyword evidence="2 6" id="KW-0645">Protease</keyword>
<accession>A0A250IXI8</accession>
<feature type="signal peptide" evidence="9">
    <location>
        <begin position="1"/>
        <end position="22"/>
    </location>
</feature>
<evidence type="ECO:0000256" key="4">
    <source>
        <dbReference type="ARBA" id="ARBA00022825"/>
    </source>
</evidence>
<protein>
    <submittedName>
        <fullName evidence="11">Extracellular protease</fullName>
    </submittedName>
</protein>
<dbReference type="EMBL" id="CP022098">
    <property type="protein sequence ID" value="ATB35927.1"/>
    <property type="molecule type" value="Genomic_DNA"/>
</dbReference>
<feature type="compositionally biased region" description="Basic and acidic residues" evidence="8">
    <location>
        <begin position="250"/>
        <end position="262"/>
    </location>
</feature>
<keyword evidence="4 6" id="KW-0720">Serine protease</keyword>
<dbReference type="CDD" id="cd07496">
    <property type="entry name" value="Peptidases_S8_13"/>
    <property type="match status" value="1"/>
</dbReference>
<evidence type="ECO:0000256" key="9">
    <source>
        <dbReference type="SAM" id="SignalP"/>
    </source>
</evidence>
<evidence type="ECO:0000256" key="1">
    <source>
        <dbReference type="ARBA" id="ARBA00011073"/>
    </source>
</evidence>
<evidence type="ECO:0000256" key="6">
    <source>
        <dbReference type="PROSITE-ProRule" id="PRU01240"/>
    </source>
</evidence>
<dbReference type="Gene3D" id="3.40.50.200">
    <property type="entry name" value="Peptidase S8/S53 domain"/>
    <property type="match status" value="1"/>
</dbReference>
<evidence type="ECO:0000313" key="11">
    <source>
        <dbReference type="EMBL" id="ATB35927.1"/>
    </source>
</evidence>
<dbReference type="PROSITE" id="PS00137">
    <property type="entry name" value="SUBTILASE_HIS"/>
    <property type="match status" value="1"/>
</dbReference>
<dbReference type="SUPFAM" id="SSF52743">
    <property type="entry name" value="Subtilisin-like"/>
    <property type="match status" value="1"/>
</dbReference>
<dbReference type="GO" id="GO:0004252">
    <property type="term" value="F:serine-type endopeptidase activity"/>
    <property type="evidence" value="ECO:0007669"/>
    <property type="project" value="UniProtKB-UniRule"/>
</dbReference>
<dbReference type="PROSITE" id="PS51892">
    <property type="entry name" value="SUBTILASE"/>
    <property type="match status" value="1"/>
</dbReference>
<evidence type="ECO:0000313" key="12">
    <source>
        <dbReference type="Proteomes" id="UP000217257"/>
    </source>
</evidence>
<dbReference type="InterPro" id="IPR034176">
    <property type="entry name" value="Peptidases_S8_13"/>
</dbReference>
<evidence type="ECO:0000259" key="10">
    <source>
        <dbReference type="Pfam" id="PF00082"/>
    </source>
</evidence>
<feature type="active site" description="Charge relay system" evidence="5 6">
    <location>
        <position position="272"/>
    </location>
</feature>
<dbReference type="InterPro" id="IPR022398">
    <property type="entry name" value="Peptidase_S8_His-AS"/>
</dbReference>
<dbReference type="AlphaFoldDB" id="A0A250IXI8"/>
<dbReference type="PROSITE" id="PS00136">
    <property type="entry name" value="SUBTILASE_ASP"/>
    <property type="match status" value="1"/>
</dbReference>
<evidence type="ECO:0000256" key="3">
    <source>
        <dbReference type="ARBA" id="ARBA00022801"/>
    </source>
</evidence>
<dbReference type="PRINTS" id="PR00723">
    <property type="entry name" value="SUBTILISIN"/>
</dbReference>
<name>A0A250IXI8_9BACT</name>
<reference evidence="11 12" key="1">
    <citation type="submission" date="2017-06" db="EMBL/GenBank/DDBJ databases">
        <title>Sequencing and comparative analysis of myxobacterial genomes.</title>
        <authorList>
            <person name="Rupp O."/>
            <person name="Goesmann A."/>
            <person name="Sogaard-Andersen L."/>
        </authorList>
    </citation>
    <scope>NUCLEOTIDE SEQUENCE [LARGE SCALE GENOMIC DNA]</scope>
    <source>
        <strain evidence="11 12">DSM 52655</strain>
    </source>
</reference>
<dbReference type="KEGG" id="cfus:CYFUS_001341"/>
<dbReference type="InterPro" id="IPR000209">
    <property type="entry name" value="Peptidase_S8/S53_dom"/>
</dbReference>
<evidence type="ECO:0000256" key="8">
    <source>
        <dbReference type="SAM" id="MobiDB-lite"/>
    </source>
</evidence>
<keyword evidence="9" id="KW-0732">Signal</keyword>
<feature type="active site" description="Charge relay system" evidence="5 6">
    <location>
        <position position="221"/>
    </location>
</feature>
<dbReference type="PANTHER" id="PTHR43806">
    <property type="entry name" value="PEPTIDASE S8"/>
    <property type="match status" value="1"/>
</dbReference>
<keyword evidence="3 6" id="KW-0378">Hydrolase</keyword>
<evidence type="ECO:0000256" key="2">
    <source>
        <dbReference type="ARBA" id="ARBA00022670"/>
    </source>
</evidence>
<proteinExistence type="inferred from homology"/>
<feature type="active site" description="Charge relay system" evidence="5 6">
    <location>
        <position position="454"/>
    </location>
</feature>
<dbReference type="PROSITE" id="PS51257">
    <property type="entry name" value="PROKAR_LIPOPROTEIN"/>
    <property type="match status" value="1"/>
</dbReference>
<evidence type="ECO:0000256" key="7">
    <source>
        <dbReference type="RuleBase" id="RU003355"/>
    </source>
</evidence>
<comment type="similarity">
    <text evidence="1 6 7">Belongs to the peptidase S8 family.</text>
</comment>
<dbReference type="GO" id="GO:0006508">
    <property type="term" value="P:proteolysis"/>
    <property type="evidence" value="ECO:0007669"/>
    <property type="project" value="UniProtKB-KW"/>
</dbReference>
<evidence type="ECO:0000256" key="5">
    <source>
        <dbReference type="PIRSR" id="PIRSR615500-1"/>
    </source>
</evidence>
<dbReference type="PANTHER" id="PTHR43806:SF11">
    <property type="entry name" value="CEREVISIN-RELATED"/>
    <property type="match status" value="1"/>
</dbReference>
<dbReference type="InterPro" id="IPR015500">
    <property type="entry name" value="Peptidase_S8_subtilisin-rel"/>
</dbReference>
<dbReference type="InterPro" id="IPR036852">
    <property type="entry name" value="Peptidase_S8/S53_dom_sf"/>
</dbReference>
<feature type="domain" description="Peptidase S8/S53" evidence="10">
    <location>
        <begin position="213"/>
        <end position="498"/>
    </location>
</feature>
<dbReference type="PROSITE" id="PS00138">
    <property type="entry name" value="SUBTILASE_SER"/>
    <property type="match status" value="1"/>
</dbReference>
<dbReference type="InterPro" id="IPR023827">
    <property type="entry name" value="Peptidase_S8_Asp-AS"/>
</dbReference>
<organism evidence="11 12">
    <name type="scientific">Cystobacter fuscus</name>
    <dbReference type="NCBI Taxonomy" id="43"/>
    <lineage>
        <taxon>Bacteria</taxon>
        <taxon>Pseudomonadati</taxon>
        <taxon>Myxococcota</taxon>
        <taxon>Myxococcia</taxon>
        <taxon>Myxococcales</taxon>
        <taxon>Cystobacterineae</taxon>
        <taxon>Archangiaceae</taxon>
        <taxon>Cystobacter</taxon>
    </lineage>
</organism>
<feature type="chain" id="PRO_5012512965" evidence="9">
    <location>
        <begin position="23"/>
        <end position="722"/>
    </location>
</feature>
<sequence>MRPRKTRMFRRLALLGLLSVSACNLEDLVDPEPGSPTATGTVKGTLTPFRRQSATSTAAWPEKLKDPAVRRRLSDSLTRAVTAQKAARRSALSAQGTQGVDSVPGEVIVRFEEADLSGSEALSRVQLSGYRAVYKGAITEHLHLIGYEPLYPGVMRALATESLAQEVEGMRGVRYAEKNARVYAFKTPNDPGYSRQWHYRMMNLPAAWDITTTGVAVGIIDSGIVKHPDLNGRVVQGVDLISDVSSSGDGDGRDMDPTDMGKDQPNGSSSWHGSHVAGTIGAVSNEGAGVAGVTWSGPIVPVRALGSDGGSFADIAAGIQWAVGLSVPGLRTNANPVQVINMSLGGASPPSQALQEVIDNAVARGVIIVVAAGNDNVDASAFSPCNQDKVICVGATRFNGKRASYSNYGANVDVMATGGEVAEDLDGDGKPDGVLSPVLDDNNTPVWAYYQGTSMASPHVAGIVALMKAQNPALTSAEVEQILTATADPASKCSEGCGEGLVNAQAAVLAARNGLDPDAPSKLGVGANQISFQGTGTQSLAVRNLGGGSLKVTVKASGTYASALSFPSGNTVTVSAYRSVSLPVAVDTGNLSRGEYPAQLTLTGDNGQSATVAVKIQVGSIEDKDIILAFFFEDAAGDLDLEEEGLALVPSSSGYSYSMKLTPRTYYAIATIDEDGDEEFFEDGERVGAWRDAANIEPIEVSASKTVSGINFALTPTESSPD</sequence>
<feature type="region of interest" description="Disordered" evidence="8">
    <location>
        <begin position="241"/>
        <end position="276"/>
    </location>
</feature>
<dbReference type="InterPro" id="IPR023828">
    <property type="entry name" value="Peptidase_S8_Ser-AS"/>
</dbReference>
<dbReference type="Pfam" id="PF00082">
    <property type="entry name" value="Peptidase_S8"/>
    <property type="match status" value="1"/>
</dbReference>
<dbReference type="Proteomes" id="UP000217257">
    <property type="component" value="Chromosome"/>
</dbReference>
<dbReference type="InterPro" id="IPR050131">
    <property type="entry name" value="Peptidase_S8_subtilisin-like"/>
</dbReference>
<gene>
    <name evidence="11" type="ORF">CYFUS_001341</name>
</gene>